<keyword evidence="12" id="KW-1185">Reference proteome</keyword>
<organism evidence="11 12">
    <name type="scientific">Coprobacter tertius</name>
    <dbReference type="NCBI Taxonomy" id="2944915"/>
    <lineage>
        <taxon>Bacteria</taxon>
        <taxon>Pseudomonadati</taxon>
        <taxon>Bacteroidota</taxon>
        <taxon>Bacteroidia</taxon>
        <taxon>Bacteroidales</taxon>
        <taxon>Barnesiellaceae</taxon>
        <taxon>Coprobacter</taxon>
    </lineage>
</organism>
<keyword evidence="5" id="KW-0227">DNA damage</keyword>
<dbReference type="InterPro" id="IPR005135">
    <property type="entry name" value="Endo/exonuclease/phosphatase"/>
</dbReference>
<keyword evidence="9" id="KW-1133">Transmembrane helix</keyword>
<keyword evidence="9" id="KW-0472">Membrane</keyword>
<evidence type="ECO:0000313" key="12">
    <source>
        <dbReference type="Proteomes" id="UP001205603"/>
    </source>
</evidence>
<evidence type="ECO:0000256" key="7">
    <source>
        <dbReference type="ARBA" id="ARBA00022842"/>
    </source>
</evidence>
<feature type="domain" description="Endonuclease/exonuclease/phosphatase" evidence="10">
    <location>
        <begin position="105"/>
        <end position="356"/>
    </location>
</feature>
<dbReference type="RefSeq" id="WP_255027723.1">
    <property type="nucleotide sequence ID" value="NZ_JANDHW010000009.1"/>
</dbReference>
<evidence type="ECO:0000256" key="3">
    <source>
        <dbReference type="ARBA" id="ARBA00022722"/>
    </source>
</evidence>
<keyword evidence="7" id="KW-0460">Magnesium</keyword>
<evidence type="ECO:0000256" key="4">
    <source>
        <dbReference type="ARBA" id="ARBA00022723"/>
    </source>
</evidence>
<evidence type="ECO:0000256" key="1">
    <source>
        <dbReference type="ARBA" id="ARBA00001936"/>
    </source>
</evidence>
<keyword evidence="9" id="KW-0812">Transmembrane</keyword>
<dbReference type="Gene3D" id="3.60.10.10">
    <property type="entry name" value="Endonuclease/exonuclease/phosphatase"/>
    <property type="match status" value="1"/>
</dbReference>
<dbReference type="EMBL" id="JANDHW010000009">
    <property type="protein sequence ID" value="MCP9612421.1"/>
    <property type="molecule type" value="Genomic_DNA"/>
</dbReference>
<evidence type="ECO:0000256" key="8">
    <source>
        <dbReference type="ARBA" id="ARBA00023204"/>
    </source>
</evidence>
<keyword evidence="8" id="KW-0234">DNA repair</keyword>
<evidence type="ECO:0000256" key="2">
    <source>
        <dbReference type="ARBA" id="ARBA00001946"/>
    </source>
</evidence>
<reference evidence="11 12" key="1">
    <citation type="submission" date="2022-07" db="EMBL/GenBank/DDBJ databases">
        <title>Fecal culturing of patients with breast cancer.</title>
        <authorList>
            <person name="Teng N.M.Y."/>
            <person name="Kiu R."/>
            <person name="Evans R."/>
            <person name="Baker D.J."/>
            <person name="Zenner C."/>
            <person name="Robinson S.D."/>
            <person name="Hall L.J."/>
        </authorList>
    </citation>
    <scope>NUCLEOTIDE SEQUENCE [LARGE SCALE GENOMIC DNA]</scope>
    <source>
        <strain evidence="11 12">LH1063</strain>
    </source>
</reference>
<evidence type="ECO:0000313" key="11">
    <source>
        <dbReference type="EMBL" id="MCP9612421.1"/>
    </source>
</evidence>
<dbReference type="SUPFAM" id="SSF56219">
    <property type="entry name" value="DNase I-like"/>
    <property type="match status" value="1"/>
</dbReference>
<comment type="caution">
    <text evidence="11">The sequence shown here is derived from an EMBL/GenBank/DDBJ whole genome shotgun (WGS) entry which is preliminary data.</text>
</comment>
<evidence type="ECO:0000256" key="5">
    <source>
        <dbReference type="ARBA" id="ARBA00022763"/>
    </source>
</evidence>
<evidence type="ECO:0000256" key="9">
    <source>
        <dbReference type="SAM" id="Phobius"/>
    </source>
</evidence>
<keyword evidence="4" id="KW-0479">Metal-binding</keyword>
<evidence type="ECO:0000259" key="10">
    <source>
        <dbReference type="Pfam" id="PF03372"/>
    </source>
</evidence>
<feature type="transmembrane region" description="Helical" evidence="9">
    <location>
        <begin position="6"/>
        <end position="30"/>
    </location>
</feature>
<proteinExistence type="predicted"/>
<dbReference type="Pfam" id="PF03372">
    <property type="entry name" value="Exo_endo_phos"/>
    <property type="match status" value="1"/>
</dbReference>
<dbReference type="InterPro" id="IPR051547">
    <property type="entry name" value="TDP2-like"/>
</dbReference>
<evidence type="ECO:0000256" key="6">
    <source>
        <dbReference type="ARBA" id="ARBA00022801"/>
    </source>
</evidence>
<sequence length="375" mass="42951">MKFFKMTYMALALGTNLICAALMVIASYGYLISPIRSVVPSYLGLAFPFFLIANIIFIIFWALQRKWWFLISLIVLLACNRSINDYTPFHRTAKEQASKDSLTILTYNVNSFDALTPHTHEHPNKIIEYIARSGADIVCMQEFACGDDRSMISEKQIDKGLSDYPYHIFSEKSKTPYSKSGIACYSKYPIIESREIVFGNSTYNSSWLYKINVNGRILTLINNHLESNKFTSGDRELYQYMIKHLETNMLGQFKERLVQKMGVAYKLRSIQAEQIANEIKNAGENIIVCGDFNDIPQSYTYRKVRGKLNDAYVATGFGPGITYNKNMFWFRIDHILYGKTLKAVSTHIGDIKASDHYPVKATLVWNDNIENKNNP</sequence>
<dbReference type="Proteomes" id="UP001205603">
    <property type="component" value="Unassembled WGS sequence"/>
</dbReference>
<protein>
    <submittedName>
        <fullName evidence="11">Endonuclease/exonuclease/phosphatase family protein</fullName>
    </submittedName>
</protein>
<comment type="cofactor">
    <cofactor evidence="1">
        <name>Mn(2+)</name>
        <dbReference type="ChEBI" id="CHEBI:29035"/>
    </cofactor>
</comment>
<comment type="cofactor">
    <cofactor evidence="2">
        <name>Mg(2+)</name>
        <dbReference type="ChEBI" id="CHEBI:18420"/>
    </cofactor>
</comment>
<dbReference type="PANTHER" id="PTHR15822:SF4">
    <property type="entry name" value="TYROSYL-DNA PHOSPHODIESTERASE 2"/>
    <property type="match status" value="1"/>
</dbReference>
<keyword evidence="6" id="KW-0378">Hydrolase</keyword>
<accession>A0ABT1MJ34</accession>
<gene>
    <name evidence="11" type="ORF">NMU02_09980</name>
</gene>
<dbReference type="CDD" id="cd09084">
    <property type="entry name" value="EEP-2"/>
    <property type="match status" value="1"/>
</dbReference>
<dbReference type="InterPro" id="IPR036691">
    <property type="entry name" value="Endo/exonu/phosph_ase_sf"/>
</dbReference>
<keyword evidence="3" id="KW-0540">Nuclease</keyword>
<name>A0ABT1MJ34_9BACT</name>
<dbReference type="GO" id="GO:0004519">
    <property type="term" value="F:endonuclease activity"/>
    <property type="evidence" value="ECO:0007669"/>
    <property type="project" value="UniProtKB-KW"/>
</dbReference>
<feature type="transmembrane region" description="Helical" evidence="9">
    <location>
        <begin position="42"/>
        <end position="61"/>
    </location>
</feature>
<keyword evidence="11" id="KW-0255">Endonuclease</keyword>
<dbReference type="PANTHER" id="PTHR15822">
    <property type="entry name" value="TRAF AND TNF RECEPTOR-ASSOCIATED PROTEIN"/>
    <property type="match status" value="1"/>
</dbReference>